<dbReference type="Gene3D" id="3.30.300.30">
    <property type="match status" value="1"/>
</dbReference>
<evidence type="ECO:0000259" key="3">
    <source>
        <dbReference type="Pfam" id="PF00501"/>
    </source>
</evidence>
<dbReference type="AlphaFoldDB" id="A0A1D1VBB9"/>
<dbReference type="Pfam" id="PF00501">
    <property type="entry name" value="AMP-binding"/>
    <property type="match status" value="1"/>
</dbReference>
<dbReference type="InterPro" id="IPR000873">
    <property type="entry name" value="AMP-dep_synth/lig_dom"/>
</dbReference>
<dbReference type="Proteomes" id="UP000186922">
    <property type="component" value="Unassembled WGS sequence"/>
</dbReference>
<feature type="compositionally biased region" description="Low complexity" evidence="2">
    <location>
        <begin position="60"/>
        <end position="72"/>
    </location>
</feature>
<evidence type="ECO:0000256" key="2">
    <source>
        <dbReference type="SAM" id="MobiDB-lite"/>
    </source>
</evidence>
<dbReference type="InterPro" id="IPR020845">
    <property type="entry name" value="AMP-binding_CS"/>
</dbReference>
<dbReference type="SUPFAM" id="SSF56801">
    <property type="entry name" value="Acetyl-CoA synthetase-like"/>
    <property type="match status" value="1"/>
</dbReference>
<dbReference type="STRING" id="947166.A0A1D1VBB9"/>
<accession>A0A1D1VBB9</accession>
<organism evidence="5 6">
    <name type="scientific">Ramazzottius varieornatus</name>
    <name type="common">Water bear</name>
    <name type="synonym">Tardigrade</name>
    <dbReference type="NCBI Taxonomy" id="947166"/>
    <lineage>
        <taxon>Eukaryota</taxon>
        <taxon>Metazoa</taxon>
        <taxon>Ecdysozoa</taxon>
        <taxon>Tardigrada</taxon>
        <taxon>Eutardigrada</taxon>
        <taxon>Parachela</taxon>
        <taxon>Hypsibioidea</taxon>
        <taxon>Ramazzottiidae</taxon>
        <taxon>Ramazzottius</taxon>
    </lineage>
</organism>
<dbReference type="OrthoDB" id="2962993at2759"/>
<feature type="region of interest" description="Disordered" evidence="2">
    <location>
        <begin position="54"/>
        <end position="73"/>
    </location>
</feature>
<dbReference type="GO" id="GO:0031956">
    <property type="term" value="F:medium-chain fatty acid-CoA ligase activity"/>
    <property type="evidence" value="ECO:0007669"/>
    <property type="project" value="TreeGrafter"/>
</dbReference>
<dbReference type="Gene3D" id="3.40.50.12780">
    <property type="entry name" value="N-terminal domain of ligase-like"/>
    <property type="match status" value="1"/>
</dbReference>
<evidence type="ECO:0000256" key="1">
    <source>
        <dbReference type="ARBA" id="ARBA00006432"/>
    </source>
</evidence>
<dbReference type="InterPro" id="IPR045851">
    <property type="entry name" value="AMP-bd_C_sf"/>
</dbReference>
<feature type="domain" description="AMP-binding enzyme C-terminal" evidence="4">
    <location>
        <begin position="545"/>
        <end position="627"/>
    </location>
</feature>
<feature type="region of interest" description="Disordered" evidence="2">
    <location>
        <begin position="639"/>
        <end position="658"/>
    </location>
</feature>
<dbReference type="PROSITE" id="PS00455">
    <property type="entry name" value="AMP_BINDING"/>
    <property type="match status" value="1"/>
</dbReference>
<comment type="caution">
    <text evidence="5">The sequence shown here is derived from an EMBL/GenBank/DDBJ whole genome shotgun (WGS) entry which is preliminary data.</text>
</comment>
<feature type="domain" description="AMP-dependent synthetase/ligase" evidence="3">
    <location>
        <begin position="129"/>
        <end position="426"/>
    </location>
</feature>
<dbReference type="CDD" id="cd05941">
    <property type="entry name" value="MCS"/>
    <property type="match status" value="1"/>
</dbReference>
<dbReference type="EMBL" id="BDGG01000003">
    <property type="protein sequence ID" value="GAU96173.1"/>
    <property type="molecule type" value="Genomic_DNA"/>
</dbReference>
<dbReference type="Pfam" id="PF13193">
    <property type="entry name" value="AMP-binding_C"/>
    <property type="match status" value="1"/>
</dbReference>
<evidence type="ECO:0000313" key="6">
    <source>
        <dbReference type="Proteomes" id="UP000186922"/>
    </source>
</evidence>
<proteinExistence type="inferred from homology"/>
<evidence type="ECO:0000313" key="5">
    <source>
        <dbReference type="EMBL" id="GAU96173.1"/>
    </source>
</evidence>
<dbReference type="GO" id="GO:0006631">
    <property type="term" value="P:fatty acid metabolic process"/>
    <property type="evidence" value="ECO:0007669"/>
    <property type="project" value="TreeGrafter"/>
</dbReference>
<name>A0A1D1VBB9_RAMVA</name>
<protein>
    <recommendedName>
        <fullName evidence="7">AMP-dependent synthetase/ligase domain-containing protein</fullName>
    </recommendedName>
</protein>
<keyword evidence="6" id="KW-1185">Reference proteome</keyword>
<feature type="compositionally biased region" description="Polar residues" evidence="2">
    <location>
        <begin position="640"/>
        <end position="649"/>
    </location>
</feature>
<gene>
    <name evidence="5" type="primary">RvY_07658-1</name>
    <name evidence="5" type="synonym">RvY_07658.1</name>
    <name evidence="5" type="ORF">RvY_07658</name>
</gene>
<dbReference type="InterPro" id="IPR025110">
    <property type="entry name" value="AMP-bd_C"/>
</dbReference>
<evidence type="ECO:0008006" key="7">
    <source>
        <dbReference type="Google" id="ProtNLM"/>
    </source>
</evidence>
<sequence>MRLLCPSFVATARGRNLIPPDGLRSHFRSAVLRTGQIPPRWFASTVAQIQAVQQGESDVSSSSTSSPQPSSTWHSALLNPKFASKTAFKDASRTYTYHDIASAAYANHLKLEDDFRVEKSTKTKAKTLNGKRIGIYTPHDASFLISLWSTWLSGGIAVPLGITHPEPQLEYFLRNSDTSVILCSKETEEKATKIAKACGAEILPVTPVSSDLKDAEKLRSAIAPLSPAPEDSALILYTSGTTGQPKGVLWKHKALAGQAQAMIESWAWSPKDNILHVLPLYHLHGLINCLITPLSCGAAVTMDQDFKAERVWKQLLSSDKERINVFMAVPTIYVKLLEYYSSHSSSMPSKDEVKNICLSKVRLMVSGSAPLPDVVFRAWEDLTGHKLLERYGMTETGMLLSNPLNGPRIPGTVGHVMPQVKARIVPASEVTLKSASSATEEPRLSFHNLKAKILHKVEEPAAQASQKAVHDAPAGSQMGELQVTGPNMFSGYWNNEKATAESHSDDGWFRTGDTAEVRDGVYRLLGRTSSDIIKSGGYKISALDVERRIQDHPDVAECAVFGIPDVVWGERIVCLARLQPTASSSAKTDPATFQKTIAAFVAETLPAYTAPKEVQIVEEIPKNGMGKVNKKALITEYRSETTADSQSQPSREKSQVSG</sequence>
<comment type="similarity">
    <text evidence="1">Belongs to the ATP-dependent AMP-binding enzyme family.</text>
</comment>
<dbReference type="PANTHER" id="PTHR43201">
    <property type="entry name" value="ACYL-COA SYNTHETASE"/>
    <property type="match status" value="1"/>
</dbReference>
<dbReference type="InterPro" id="IPR042099">
    <property type="entry name" value="ANL_N_sf"/>
</dbReference>
<reference evidence="5 6" key="1">
    <citation type="journal article" date="2016" name="Nat. Commun.">
        <title>Extremotolerant tardigrade genome and improved radiotolerance of human cultured cells by tardigrade-unique protein.</title>
        <authorList>
            <person name="Hashimoto T."/>
            <person name="Horikawa D.D."/>
            <person name="Saito Y."/>
            <person name="Kuwahara H."/>
            <person name="Kozuka-Hata H."/>
            <person name="Shin-I T."/>
            <person name="Minakuchi Y."/>
            <person name="Ohishi K."/>
            <person name="Motoyama A."/>
            <person name="Aizu T."/>
            <person name="Enomoto A."/>
            <person name="Kondo K."/>
            <person name="Tanaka S."/>
            <person name="Hara Y."/>
            <person name="Koshikawa S."/>
            <person name="Sagara H."/>
            <person name="Miura T."/>
            <person name="Yokobori S."/>
            <person name="Miyagawa K."/>
            <person name="Suzuki Y."/>
            <person name="Kubo T."/>
            <person name="Oyama M."/>
            <person name="Kohara Y."/>
            <person name="Fujiyama A."/>
            <person name="Arakawa K."/>
            <person name="Katayama T."/>
            <person name="Toyoda A."/>
            <person name="Kunieda T."/>
        </authorList>
    </citation>
    <scope>NUCLEOTIDE SEQUENCE [LARGE SCALE GENOMIC DNA]</scope>
    <source>
        <strain evidence="5 6">YOKOZUNA-1</strain>
    </source>
</reference>
<evidence type="ECO:0000259" key="4">
    <source>
        <dbReference type="Pfam" id="PF13193"/>
    </source>
</evidence>
<dbReference type="PANTHER" id="PTHR43201:SF8">
    <property type="entry name" value="ACYL-COA SYNTHETASE FAMILY MEMBER 3"/>
    <property type="match status" value="1"/>
</dbReference>